<reference evidence="1" key="1">
    <citation type="submission" date="2022-10" db="EMBL/GenBank/DDBJ databases">
        <title>The complete genomes of actinobacterial strains from the NBC collection.</title>
        <authorList>
            <person name="Joergensen T.S."/>
            <person name="Alvarez Arevalo M."/>
            <person name="Sterndorff E.B."/>
            <person name="Faurdal D."/>
            <person name="Vuksanovic O."/>
            <person name="Mourched A.-S."/>
            <person name="Charusanti P."/>
            <person name="Shaw S."/>
            <person name="Blin K."/>
            <person name="Weber T."/>
        </authorList>
    </citation>
    <scope>NUCLEOTIDE SEQUENCE</scope>
    <source>
        <strain evidence="1">NBC 00180</strain>
    </source>
</reference>
<evidence type="ECO:0008006" key="2">
    <source>
        <dbReference type="Google" id="ProtNLM"/>
    </source>
</evidence>
<sequence length="65" mass="7263">MTLLLNTAFDAGKTSLAEELSTRRRTWILFDPEAADRIHAITKGEAWRIYGDCAKPRGRQEVGSA</sequence>
<gene>
    <name evidence="1" type="ORF">OG477_17570</name>
</gene>
<name>A0AAU1HW70_9ACTN</name>
<organism evidence="1">
    <name type="scientific">Streptomyces sp. NBC_00180</name>
    <dbReference type="NCBI Taxonomy" id="2903632"/>
    <lineage>
        <taxon>Bacteria</taxon>
        <taxon>Bacillati</taxon>
        <taxon>Actinomycetota</taxon>
        <taxon>Actinomycetes</taxon>
        <taxon>Kitasatosporales</taxon>
        <taxon>Streptomycetaceae</taxon>
        <taxon>Streptomyces</taxon>
    </lineage>
</organism>
<proteinExistence type="predicted"/>
<accession>A0AAU1HW70</accession>
<evidence type="ECO:0000313" key="1">
    <source>
        <dbReference type="EMBL" id="WTP87067.1"/>
    </source>
</evidence>
<protein>
    <recommendedName>
        <fullName evidence="2">Thymidine kinase</fullName>
    </recommendedName>
</protein>
<dbReference type="EMBL" id="CP108140">
    <property type="protein sequence ID" value="WTP87067.1"/>
    <property type="molecule type" value="Genomic_DNA"/>
</dbReference>
<dbReference type="AlphaFoldDB" id="A0AAU1HW70"/>